<dbReference type="InterPro" id="IPR046237">
    <property type="entry name" value="DUF6270"/>
</dbReference>
<organism evidence="1 2">
    <name type="scientific">Corynebacterium casei UCMA 3821</name>
    <dbReference type="NCBI Taxonomy" id="1110505"/>
    <lineage>
        <taxon>Bacteria</taxon>
        <taxon>Bacillati</taxon>
        <taxon>Actinomycetota</taxon>
        <taxon>Actinomycetes</taxon>
        <taxon>Mycobacteriales</taxon>
        <taxon>Corynebacteriaceae</taxon>
        <taxon>Corynebacterium</taxon>
    </lineage>
</organism>
<reference evidence="1 2" key="1">
    <citation type="journal article" date="2012" name="J. Bacteriol.">
        <title>Genome Sequence of Corynebacterium casei UCMA 3821, Isolated from a Smear-Ripened Cheese.</title>
        <authorList>
            <person name="Monnet C."/>
            <person name="Loux V."/>
            <person name="Bento P."/>
            <person name="Gibrat J.F."/>
            <person name="Straub C."/>
            <person name="Bonnarme P."/>
            <person name="Landaud S."/>
            <person name="Irlinger F."/>
        </authorList>
    </citation>
    <scope>NUCLEOTIDE SEQUENCE [LARGE SCALE GENOMIC DNA]</scope>
    <source>
        <strain evidence="1 2">UCMA 3821</strain>
    </source>
</reference>
<comment type="caution">
    <text evidence="1">The sequence shown here is derived from an EMBL/GenBank/DDBJ whole genome shotgun (WGS) entry which is preliminary data.</text>
</comment>
<accession>G7HXH5</accession>
<dbReference type="Pfam" id="PF19786">
    <property type="entry name" value="DUF6270"/>
    <property type="match status" value="1"/>
</dbReference>
<sequence length="215" mass="24015">MARQSWISALSLPQTAPEGINLTGFRLKSLIGDIESNGMPRLTAAAKSSRALVIDIASDRHGVWDLGNGSFLSNLATMKRQKILKAYPEARLVSWGTSEHLALFSEAVVRGQQLLEEAGFFSKATVLKIPFTDRTIDGEFIDFGSERHPSEIRESYLPYYDVFRTSGFHFLPDLPSEMAISTSDHAWGKGINHFVDDAYHWWGDEIEKFIGSCSE</sequence>
<name>G7HXH5_9CORY</name>
<evidence type="ECO:0000313" key="1">
    <source>
        <dbReference type="EMBL" id="CCE54890.1"/>
    </source>
</evidence>
<evidence type="ECO:0000313" key="2">
    <source>
        <dbReference type="Proteomes" id="UP000004840"/>
    </source>
</evidence>
<gene>
    <name evidence="1" type="ORF">CCAS_06670</name>
</gene>
<protein>
    <submittedName>
        <fullName evidence="1">Uncharacterized protein</fullName>
    </submittedName>
</protein>
<dbReference type="AlphaFoldDB" id="G7HXH5"/>
<dbReference type="Proteomes" id="UP000004840">
    <property type="component" value="Unassembled WGS sequence"/>
</dbReference>
<proteinExistence type="predicted"/>
<dbReference type="EMBL" id="CAFW01000047">
    <property type="protein sequence ID" value="CCE54890.1"/>
    <property type="molecule type" value="Genomic_DNA"/>
</dbReference>